<dbReference type="Gene3D" id="3.20.20.240">
    <property type="entry name" value="Methylmalonyl-CoA mutase"/>
    <property type="match status" value="1"/>
</dbReference>
<dbReference type="GO" id="GO:0004494">
    <property type="term" value="F:methylmalonyl-CoA mutase activity"/>
    <property type="evidence" value="ECO:0007669"/>
    <property type="project" value="TreeGrafter"/>
</dbReference>
<proteinExistence type="predicted"/>
<accession>D0MU49</accession>
<dbReference type="Proteomes" id="UP000006643">
    <property type="component" value="Unassembled WGS sequence"/>
</dbReference>
<dbReference type="InParanoid" id="D0MU49"/>
<evidence type="ECO:0000313" key="2">
    <source>
        <dbReference type="EMBL" id="EEY61496.1"/>
    </source>
</evidence>
<dbReference type="GeneID" id="9469276"/>
<dbReference type="InterPro" id="IPR006099">
    <property type="entry name" value="MeMalonylCoA_mutase_a/b_cat"/>
</dbReference>
<protein>
    <submittedName>
        <fullName evidence="2">Methylmalonyl-CoA mutase, putative</fullName>
    </submittedName>
</protein>
<dbReference type="RefSeq" id="XP_002908413.1">
    <property type="nucleotide sequence ID" value="XM_002908367.1"/>
</dbReference>
<dbReference type="SUPFAM" id="SSF51703">
    <property type="entry name" value="Cobalamin (vitamin B12)-dependent enzymes"/>
    <property type="match status" value="1"/>
</dbReference>
<dbReference type="KEGG" id="pif:PITG_01807"/>
<feature type="domain" description="Methylmalonyl-CoA mutase alpha/beta chain catalytic" evidence="1">
    <location>
        <begin position="20"/>
        <end position="119"/>
    </location>
</feature>
<name>D0MU49_PHYIT</name>
<keyword evidence="3" id="KW-1185">Reference proteome</keyword>
<reference evidence="3" key="1">
    <citation type="journal article" date="2009" name="Nature">
        <title>Genome sequence and analysis of the Irish potato famine pathogen Phytophthora infestans.</title>
        <authorList>
            <consortium name="The Broad Institute Genome Sequencing Platform"/>
            <person name="Haas B.J."/>
            <person name="Kamoun S."/>
            <person name="Zody M.C."/>
            <person name="Jiang R.H."/>
            <person name="Handsaker R.E."/>
            <person name="Cano L.M."/>
            <person name="Grabherr M."/>
            <person name="Kodira C.D."/>
            <person name="Raffaele S."/>
            <person name="Torto-Alalibo T."/>
            <person name="Bozkurt T.O."/>
            <person name="Ah-Fong A.M."/>
            <person name="Alvarado L."/>
            <person name="Anderson V.L."/>
            <person name="Armstrong M.R."/>
            <person name="Avrova A."/>
            <person name="Baxter L."/>
            <person name="Beynon J."/>
            <person name="Boevink P.C."/>
            <person name="Bollmann S.R."/>
            <person name="Bos J.I."/>
            <person name="Bulone V."/>
            <person name="Cai G."/>
            <person name="Cakir C."/>
            <person name="Carrington J.C."/>
            <person name="Chawner M."/>
            <person name="Conti L."/>
            <person name="Costanzo S."/>
            <person name="Ewan R."/>
            <person name="Fahlgren N."/>
            <person name="Fischbach M.A."/>
            <person name="Fugelstad J."/>
            <person name="Gilroy E.M."/>
            <person name="Gnerre S."/>
            <person name="Green P.J."/>
            <person name="Grenville-Briggs L.J."/>
            <person name="Griffith J."/>
            <person name="Grunwald N.J."/>
            <person name="Horn K."/>
            <person name="Horner N.R."/>
            <person name="Hu C.H."/>
            <person name="Huitema E."/>
            <person name="Jeong D.H."/>
            <person name="Jones A.M."/>
            <person name="Jones J.D."/>
            <person name="Jones R.W."/>
            <person name="Karlsson E.K."/>
            <person name="Kunjeti S.G."/>
            <person name="Lamour K."/>
            <person name="Liu Z."/>
            <person name="Ma L."/>
            <person name="Maclean D."/>
            <person name="Chibucos M.C."/>
            <person name="McDonald H."/>
            <person name="McWalters J."/>
            <person name="Meijer H.J."/>
            <person name="Morgan W."/>
            <person name="Morris P.F."/>
            <person name="Munro C.A."/>
            <person name="O'Neill K."/>
            <person name="Ospina-Giraldo M."/>
            <person name="Pinzon A."/>
            <person name="Pritchard L."/>
            <person name="Ramsahoye B."/>
            <person name="Ren Q."/>
            <person name="Restrepo S."/>
            <person name="Roy S."/>
            <person name="Sadanandom A."/>
            <person name="Savidor A."/>
            <person name="Schornack S."/>
            <person name="Schwartz D.C."/>
            <person name="Schumann U.D."/>
            <person name="Schwessinger B."/>
            <person name="Seyer L."/>
            <person name="Sharpe T."/>
            <person name="Silvar C."/>
            <person name="Song J."/>
            <person name="Studholme D.J."/>
            <person name="Sykes S."/>
            <person name="Thines M."/>
            <person name="van de Vondervoort P.J."/>
            <person name="Phuntumart V."/>
            <person name="Wawra S."/>
            <person name="Weide R."/>
            <person name="Win J."/>
            <person name="Young C."/>
            <person name="Zhou S."/>
            <person name="Fry W."/>
            <person name="Meyers B.C."/>
            <person name="van West P."/>
            <person name="Ristaino J."/>
            <person name="Govers F."/>
            <person name="Birch P.R."/>
            <person name="Whisson S.C."/>
            <person name="Judelson H.S."/>
            <person name="Nusbaum C."/>
        </authorList>
    </citation>
    <scope>NUCLEOTIDE SEQUENCE [LARGE SCALE GENOMIC DNA]</scope>
    <source>
        <strain evidence="3">T30-4</strain>
    </source>
</reference>
<gene>
    <name evidence="2" type="ORF">PITG_01807</name>
</gene>
<dbReference type="OrthoDB" id="198977at2759"/>
<dbReference type="STRING" id="403677.D0MU49"/>
<evidence type="ECO:0000259" key="1">
    <source>
        <dbReference type="Pfam" id="PF01642"/>
    </source>
</evidence>
<dbReference type="GO" id="GO:0019678">
    <property type="term" value="P:propionate metabolic process, methylmalonyl pathway"/>
    <property type="evidence" value="ECO:0007669"/>
    <property type="project" value="TreeGrafter"/>
</dbReference>
<dbReference type="HOGENOM" id="CLU_1781078_0_0_1"/>
<organism evidence="2 3">
    <name type="scientific">Phytophthora infestans (strain T30-4)</name>
    <name type="common">Potato late blight agent</name>
    <dbReference type="NCBI Taxonomy" id="403677"/>
    <lineage>
        <taxon>Eukaryota</taxon>
        <taxon>Sar</taxon>
        <taxon>Stramenopiles</taxon>
        <taxon>Oomycota</taxon>
        <taxon>Peronosporomycetes</taxon>
        <taxon>Peronosporales</taxon>
        <taxon>Peronosporaceae</taxon>
        <taxon>Phytophthora</taxon>
    </lineage>
</organism>
<evidence type="ECO:0000313" key="3">
    <source>
        <dbReference type="Proteomes" id="UP000006643"/>
    </source>
</evidence>
<dbReference type="Pfam" id="PF01642">
    <property type="entry name" value="MM_CoA_mutase"/>
    <property type="match status" value="1"/>
</dbReference>
<dbReference type="PANTHER" id="PTHR48101">
    <property type="entry name" value="METHYLMALONYL-COA MUTASE, MITOCHONDRIAL-RELATED"/>
    <property type="match status" value="1"/>
</dbReference>
<sequence>MATKELKGKDPRTHLVWNIPEGIPIKPLYTQGDLNDLDLVQALGVFPFTRGPYASMYTAKPWTVRQKNLAAGQQGLSVAFDMATHRSYDLDHPRVHGDVGMAGVPIGSIEDMKIIFDESSVGLVRVRYPSAVKLNRQCIHAGANVE</sequence>
<dbReference type="GO" id="GO:0031419">
    <property type="term" value="F:cobalamin binding"/>
    <property type="evidence" value="ECO:0007669"/>
    <property type="project" value="InterPro"/>
</dbReference>
<dbReference type="AlphaFoldDB" id="D0MU49"/>
<dbReference type="GO" id="GO:0005739">
    <property type="term" value="C:mitochondrion"/>
    <property type="evidence" value="ECO:0007669"/>
    <property type="project" value="TreeGrafter"/>
</dbReference>
<dbReference type="VEuPathDB" id="FungiDB:PITG_01807"/>
<dbReference type="InterPro" id="IPR016176">
    <property type="entry name" value="Cbl-dep_enz_cat"/>
</dbReference>
<dbReference type="eggNOG" id="ENOG502QQ7X">
    <property type="taxonomic scope" value="Eukaryota"/>
</dbReference>
<dbReference type="EMBL" id="DS028119">
    <property type="protein sequence ID" value="EEY61496.1"/>
    <property type="molecule type" value="Genomic_DNA"/>
</dbReference>
<dbReference type="PANTHER" id="PTHR48101:SF4">
    <property type="entry name" value="METHYLMALONYL-COA MUTASE, MITOCHONDRIAL"/>
    <property type="match status" value="1"/>
</dbReference>